<evidence type="ECO:0000256" key="1">
    <source>
        <dbReference type="ARBA" id="ARBA00004604"/>
    </source>
</evidence>
<proteinExistence type="inferred from homology"/>
<gene>
    <name evidence="6" type="ORF">Scep_023360</name>
</gene>
<evidence type="ECO:0000313" key="7">
    <source>
        <dbReference type="Proteomes" id="UP001419268"/>
    </source>
</evidence>
<evidence type="ECO:0000256" key="5">
    <source>
        <dbReference type="SAM" id="MobiDB-lite"/>
    </source>
</evidence>
<name>A0AAP0HXH3_9MAGN</name>
<dbReference type="GO" id="GO:0019843">
    <property type="term" value="F:rRNA binding"/>
    <property type="evidence" value="ECO:0007669"/>
    <property type="project" value="TreeGrafter"/>
</dbReference>
<feature type="compositionally biased region" description="Basic residues" evidence="5">
    <location>
        <begin position="44"/>
        <end position="53"/>
    </location>
</feature>
<dbReference type="Pfam" id="PF09805">
    <property type="entry name" value="Nop25"/>
    <property type="match status" value="1"/>
</dbReference>
<dbReference type="PANTHER" id="PTHR14577">
    <property type="entry name" value="NUCLEOLAR PROTEIN 12"/>
    <property type="match status" value="1"/>
</dbReference>
<feature type="compositionally biased region" description="Acidic residues" evidence="5">
    <location>
        <begin position="100"/>
        <end position="111"/>
    </location>
</feature>
<evidence type="ECO:0000313" key="6">
    <source>
        <dbReference type="EMBL" id="KAK9099930.1"/>
    </source>
</evidence>
<dbReference type="AlphaFoldDB" id="A0AAP0HXH3"/>
<keyword evidence="3" id="KW-0175">Coiled coil</keyword>
<comment type="caution">
    <text evidence="6">The sequence shown here is derived from an EMBL/GenBank/DDBJ whole genome shotgun (WGS) entry which is preliminary data.</text>
</comment>
<evidence type="ECO:0000256" key="2">
    <source>
        <dbReference type="ARBA" id="ARBA00007175"/>
    </source>
</evidence>
<dbReference type="InterPro" id="IPR019186">
    <property type="entry name" value="Nucleolar_protein_12"/>
</dbReference>
<evidence type="ECO:0008006" key="8">
    <source>
        <dbReference type="Google" id="ProtNLM"/>
    </source>
</evidence>
<feature type="compositionally biased region" description="Polar residues" evidence="5">
    <location>
        <begin position="124"/>
        <end position="137"/>
    </location>
</feature>
<protein>
    <recommendedName>
        <fullName evidence="8">Nucleolar protein 12</fullName>
    </recommendedName>
</protein>
<evidence type="ECO:0000256" key="3">
    <source>
        <dbReference type="ARBA" id="ARBA00023054"/>
    </source>
</evidence>
<organism evidence="6 7">
    <name type="scientific">Stephania cephalantha</name>
    <dbReference type="NCBI Taxonomy" id="152367"/>
    <lineage>
        <taxon>Eukaryota</taxon>
        <taxon>Viridiplantae</taxon>
        <taxon>Streptophyta</taxon>
        <taxon>Embryophyta</taxon>
        <taxon>Tracheophyta</taxon>
        <taxon>Spermatophyta</taxon>
        <taxon>Magnoliopsida</taxon>
        <taxon>Ranunculales</taxon>
        <taxon>Menispermaceae</taxon>
        <taxon>Menispermoideae</taxon>
        <taxon>Cissampelideae</taxon>
        <taxon>Stephania</taxon>
    </lineage>
</organism>
<comment type="subcellular location">
    <subcellularLocation>
        <location evidence="1">Nucleus</location>
        <location evidence="1">Nucleolus</location>
    </subcellularLocation>
</comment>
<reference evidence="6 7" key="1">
    <citation type="submission" date="2024-01" db="EMBL/GenBank/DDBJ databases">
        <title>Genome assemblies of Stephania.</title>
        <authorList>
            <person name="Yang L."/>
        </authorList>
    </citation>
    <scope>NUCLEOTIDE SEQUENCE [LARGE SCALE GENOMIC DNA]</scope>
    <source>
        <strain evidence="6">JXDWG</strain>
        <tissue evidence="6">Leaf</tissue>
    </source>
</reference>
<keyword evidence="4" id="KW-0539">Nucleus</keyword>
<dbReference type="Proteomes" id="UP001419268">
    <property type="component" value="Unassembled WGS sequence"/>
</dbReference>
<comment type="similarity">
    <text evidence="2">Belongs to the RRP17 family.</text>
</comment>
<dbReference type="PANTHER" id="PTHR14577:SF0">
    <property type="entry name" value="NUCLEOLAR PROTEIN 12"/>
    <property type="match status" value="1"/>
</dbReference>
<feature type="region of interest" description="Disordered" evidence="5">
    <location>
        <begin position="44"/>
        <end position="196"/>
    </location>
</feature>
<feature type="compositionally biased region" description="Basic residues" evidence="5">
    <location>
        <begin position="179"/>
        <end position="196"/>
    </location>
</feature>
<dbReference type="GO" id="GO:0005730">
    <property type="term" value="C:nucleolus"/>
    <property type="evidence" value="ECO:0007669"/>
    <property type="project" value="UniProtKB-SubCell"/>
</dbReference>
<evidence type="ECO:0000256" key="4">
    <source>
        <dbReference type="ARBA" id="ARBA00023242"/>
    </source>
</evidence>
<keyword evidence="7" id="KW-1185">Reference proteome</keyword>
<dbReference type="EMBL" id="JBBNAG010000010">
    <property type="protein sequence ID" value="KAK9099930.1"/>
    <property type="molecule type" value="Genomic_DNA"/>
</dbReference>
<accession>A0AAP0HXH3</accession>
<sequence length="196" mass="22736">MEGEEEETQIPKASSRHIKKRALRNKSLTISFNEKDLRDYVTGFHKRKKKRRKEAQQQLAEKERLRRIERRKKVKAEREYVMYGGAPQVNNNPEHHENGGETEDEETEEAEPISGTRMYDNEDMTITVTTSEISNEATDVLKETALSSPRRSNETKNKHSLAATPKQCNRVAKNTSLPKMRKKRDKGKGKKSRNVR</sequence>